<dbReference type="InterPro" id="IPR027267">
    <property type="entry name" value="AH/BAR_dom_sf"/>
</dbReference>
<dbReference type="GO" id="GO:0005933">
    <property type="term" value="C:cellular bud"/>
    <property type="evidence" value="ECO:0007669"/>
    <property type="project" value="UniProtKB-ARBA"/>
</dbReference>
<dbReference type="KEGG" id="bnn:FOA43_003247"/>
<evidence type="ECO:0008006" key="8">
    <source>
        <dbReference type="Google" id="ProtNLM"/>
    </source>
</evidence>
<evidence type="ECO:0000313" key="7">
    <source>
        <dbReference type="Proteomes" id="UP000662931"/>
    </source>
</evidence>
<evidence type="ECO:0000313" key="6">
    <source>
        <dbReference type="EMBL" id="QPG75863.1"/>
    </source>
</evidence>
<dbReference type="PROSITE" id="PS51741">
    <property type="entry name" value="F_BAR"/>
    <property type="match status" value="1"/>
</dbReference>
<accession>A0A875S4M3</accession>
<dbReference type="Pfam" id="PF00611">
    <property type="entry name" value="FCH"/>
    <property type="match status" value="1"/>
</dbReference>
<gene>
    <name evidence="6" type="ORF">FOA43_003247</name>
</gene>
<dbReference type="Gene3D" id="1.20.1270.60">
    <property type="entry name" value="Arfaptin homology (AH) domain/BAR domain"/>
    <property type="match status" value="1"/>
</dbReference>
<dbReference type="OrthoDB" id="437889at2759"/>
<dbReference type="InterPro" id="IPR050729">
    <property type="entry name" value="Rho-GAP"/>
</dbReference>
<organism evidence="6 7">
    <name type="scientific">Eeniella nana</name>
    <name type="common">Yeast</name>
    <name type="synonym">Brettanomyces nanus</name>
    <dbReference type="NCBI Taxonomy" id="13502"/>
    <lineage>
        <taxon>Eukaryota</taxon>
        <taxon>Fungi</taxon>
        <taxon>Dikarya</taxon>
        <taxon>Ascomycota</taxon>
        <taxon>Saccharomycotina</taxon>
        <taxon>Pichiomycetes</taxon>
        <taxon>Pichiales</taxon>
        <taxon>Pichiaceae</taxon>
        <taxon>Brettanomyces</taxon>
    </lineage>
</organism>
<evidence type="ECO:0000259" key="5">
    <source>
        <dbReference type="PROSITE" id="PS51741"/>
    </source>
</evidence>
<dbReference type="EMBL" id="CP064815">
    <property type="protein sequence ID" value="QPG75863.1"/>
    <property type="molecule type" value="Genomic_DNA"/>
</dbReference>
<dbReference type="GO" id="GO:0005938">
    <property type="term" value="C:cell cortex"/>
    <property type="evidence" value="ECO:0007669"/>
    <property type="project" value="UniProtKB-ARBA"/>
</dbReference>
<dbReference type="GeneID" id="62196647"/>
<evidence type="ECO:0000256" key="1">
    <source>
        <dbReference type="ARBA" id="ARBA00022468"/>
    </source>
</evidence>
<protein>
    <recommendedName>
        <fullName evidence="8">RhoGAP-domain-containing protein</fullName>
    </recommendedName>
</protein>
<dbReference type="SUPFAM" id="SSF48350">
    <property type="entry name" value="GTPase activation domain, GAP"/>
    <property type="match status" value="1"/>
</dbReference>
<dbReference type="Pfam" id="PF00620">
    <property type="entry name" value="RhoGAP"/>
    <property type="match status" value="1"/>
</dbReference>
<dbReference type="Proteomes" id="UP000662931">
    <property type="component" value="Chromosome 4"/>
</dbReference>
<proteinExistence type="predicted"/>
<dbReference type="SUPFAM" id="SSF103657">
    <property type="entry name" value="BAR/IMD domain-like"/>
    <property type="match status" value="1"/>
</dbReference>
<dbReference type="InterPro" id="IPR000198">
    <property type="entry name" value="RhoGAP_dom"/>
</dbReference>
<dbReference type="InterPro" id="IPR008936">
    <property type="entry name" value="Rho_GTPase_activation_prot"/>
</dbReference>
<keyword evidence="2" id="KW-0175">Coiled coil</keyword>
<feature type="domain" description="F-BAR" evidence="5">
    <location>
        <begin position="16"/>
        <end position="284"/>
    </location>
</feature>
<evidence type="ECO:0000256" key="3">
    <source>
        <dbReference type="SAM" id="MobiDB-lite"/>
    </source>
</evidence>
<dbReference type="GO" id="GO:0005096">
    <property type="term" value="F:GTPase activator activity"/>
    <property type="evidence" value="ECO:0007669"/>
    <property type="project" value="UniProtKB-KW"/>
</dbReference>
<feature type="region of interest" description="Disordered" evidence="3">
    <location>
        <begin position="399"/>
        <end position="421"/>
    </location>
</feature>
<evidence type="ECO:0000256" key="2">
    <source>
        <dbReference type="PROSITE-ProRule" id="PRU01077"/>
    </source>
</evidence>
<reference evidence="6" key="1">
    <citation type="submission" date="2020-10" db="EMBL/GenBank/DDBJ databases">
        <authorList>
            <person name="Roach M.J.R."/>
        </authorList>
    </citation>
    <scope>NUCLEOTIDE SEQUENCE</scope>
    <source>
        <strain evidence="6">CBS 1945</strain>
    </source>
</reference>
<keyword evidence="7" id="KW-1185">Reference proteome</keyword>
<dbReference type="Gene3D" id="1.10.555.10">
    <property type="entry name" value="Rho GTPase activation protein"/>
    <property type="match status" value="1"/>
</dbReference>
<dbReference type="PANTHER" id="PTHR23176:SF128">
    <property type="entry name" value="RHO GTPASE-ACTIVATING PROTEIN RGD1"/>
    <property type="match status" value="1"/>
</dbReference>
<dbReference type="SMART" id="SM00324">
    <property type="entry name" value="RhoGAP"/>
    <property type="match status" value="1"/>
</dbReference>
<sequence>MHTSTIPSSPQLLEEPLVKEILISDSSFEILLYRLKQSIKSCDEFANYIRKKHSYEQDHARDIRKTTSTCKSSIRSSGLTTKGSFAQSLRDVIAYDDRLVTDVRTPYIKALDTMYGELCSLSQNFTRLRKQLKEEGNRREKEVIDAINQAEKSKNKYQSICSDLEKLRNSDQSQKKITLQGRKTGSQQEEELTRKLHIADTDYNKKAHYSQKCKNELVEVHRPQISYKIKDLVLELDHALQLQLSKYAVYNESLIIGIGNQISPIAHSHTSMQETASSVDVEKSLYNYLKNSKVKHKSSFIPVNYERHSVFGGLTPDGSFAKIPQSGQIIGASIGAPISAPISAPIGASGLQYSVPPAPVYRTTDPRAISQSSMQSNPNLTGPRPLPPVGAEPVIGATIGTDESASNGPTTTSTPSGISVPIQSSYRQFPTLDVESQSTDGALFGVPIDKVAHDDEMVPLFAKRCIELLEKYGADSEGIYRSSPNKAKLEELKEIVDKNPEDFSVLDPPDPSSITNDYVFVIASLLKKFFSMLPEPLLTLEQSGNFLKAAQIEDIKTMHLQLHRIVFELPDANYFTLRDLLFHFIRLSQIPKVRMGVRNLAIVWSNNLFAPGSATTTEDLQLQQRVVEELINAAPDIFNPVDD</sequence>
<name>A0A875S4M3_EENNA</name>
<feature type="compositionally biased region" description="Low complexity" evidence="3">
    <location>
        <begin position="408"/>
        <end position="417"/>
    </location>
</feature>
<feature type="domain" description="Rho-GAP" evidence="4">
    <location>
        <begin position="446"/>
        <end position="638"/>
    </location>
</feature>
<dbReference type="PANTHER" id="PTHR23176">
    <property type="entry name" value="RHO/RAC/CDC GTPASE-ACTIVATING PROTEIN"/>
    <property type="match status" value="1"/>
</dbReference>
<keyword evidence="1" id="KW-0343">GTPase activation</keyword>
<dbReference type="RefSeq" id="XP_038779428.1">
    <property type="nucleotide sequence ID" value="XM_038923500.1"/>
</dbReference>
<dbReference type="InterPro" id="IPR001060">
    <property type="entry name" value="FCH_dom"/>
</dbReference>
<dbReference type="AlphaFoldDB" id="A0A875S4M3"/>
<dbReference type="GO" id="GO:0007165">
    <property type="term" value="P:signal transduction"/>
    <property type="evidence" value="ECO:0007669"/>
    <property type="project" value="InterPro"/>
</dbReference>
<dbReference type="SMART" id="SM00055">
    <property type="entry name" value="FCH"/>
    <property type="match status" value="1"/>
</dbReference>
<evidence type="ECO:0000259" key="4">
    <source>
        <dbReference type="PROSITE" id="PS50238"/>
    </source>
</evidence>
<dbReference type="PROSITE" id="PS50238">
    <property type="entry name" value="RHOGAP"/>
    <property type="match status" value="1"/>
</dbReference>
<dbReference type="InterPro" id="IPR031160">
    <property type="entry name" value="F_BAR_dom"/>
</dbReference>